<dbReference type="EnsemblMetazoa" id="tetur06g01800.1">
    <property type="protein sequence ID" value="tetur06g01800.1"/>
    <property type="gene ID" value="tetur06g01800"/>
</dbReference>
<dbReference type="Gene3D" id="3.60.10.10">
    <property type="entry name" value="Endonuclease/exonuclease/phosphatase"/>
    <property type="match status" value="1"/>
</dbReference>
<reference evidence="2" key="2">
    <citation type="submission" date="2015-06" db="UniProtKB">
        <authorList>
            <consortium name="EnsemblMetazoa"/>
        </authorList>
    </citation>
    <scope>IDENTIFICATION</scope>
</reference>
<dbReference type="InterPro" id="IPR053321">
    <property type="entry name" value="IPP-5-Phosphatase_Type_IV"/>
</dbReference>
<dbReference type="InterPro" id="IPR036691">
    <property type="entry name" value="Endo/exonu/phosph_ase_sf"/>
</dbReference>
<name>T1K6U8_TETUR</name>
<dbReference type="HOGENOM" id="CLU_1167174_0_0_1"/>
<protein>
    <recommendedName>
        <fullName evidence="4">Inositol polyphosphate-related phosphatase domain-containing protein</fullName>
    </recommendedName>
</protein>
<dbReference type="eggNOG" id="KOG0565">
    <property type="taxonomic scope" value="Eukaryota"/>
</dbReference>
<proteinExistence type="predicted"/>
<reference evidence="3" key="1">
    <citation type="submission" date="2011-08" db="EMBL/GenBank/DDBJ databases">
        <authorList>
            <person name="Rombauts S."/>
        </authorList>
    </citation>
    <scope>NUCLEOTIDE SEQUENCE</scope>
    <source>
        <strain evidence="3">London</strain>
    </source>
</reference>
<sequence length="238" mass="25724">MIGEQKVDETQNQNVIKSSESSAKSRKSSSTSLPSTAPTYSGTPTTSKSSSSTSSRAKSASSSSSSSSSGSYKIHKIEATKARSRNFIFGAIGHEGSLLGEDELKNVLPRGIVSVHLVTWNMGNRSGPDNWNEILLPSGNDYLAEIYAIGTQETPSTSFSSNGSNGNRDLTVNLQSTLGPSHVLLHSVSLGVLSLFIFIRRELIWYVSIPEDCVFNSRPKATNMVKTKVEKIEIFFIP</sequence>
<evidence type="ECO:0000313" key="2">
    <source>
        <dbReference type="EnsemblMetazoa" id="tetur06g01800.1"/>
    </source>
</evidence>
<feature type="region of interest" description="Disordered" evidence="1">
    <location>
        <begin position="1"/>
        <end position="73"/>
    </location>
</feature>
<dbReference type="AlphaFoldDB" id="T1K6U8"/>
<evidence type="ECO:0008006" key="4">
    <source>
        <dbReference type="Google" id="ProtNLM"/>
    </source>
</evidence>
<dbReference type="STRING" id="32264.T1K6U8"/>
<dbReference type="PANTHER" id="PTHR47039:SF1">
    <property type="entry name" value="INOSITOL POLYPHOSPHATE 5-PHOSPHATASE E"/>
    <property type="match status" value="1"/>
</dbReference>
<feature type="compositionally biased region" description="Low complexity" evidence="1">
    <location>
        <begin position="17"/>
        <end position="72"/>
    </location>
</feature>
<dbReference type="Proteomes" id="UP000015104">
    <property type="component" value="Unassembled WGS sequence"/>
</dbReference>
<dbReference type="PANTHER" id="PTHR47039">
    <property type="entry name" value="INOSITOL POLYPHOSPHATE 5-PHOSPHATASE E"/>
    <property type="match status" value="1"/>
</dbReference>
<accession>T1K6U8</accession>
<keyword evidence="3" id="KW-1185">Reference proteome</keyword>
<evidence type="ECO:0000313" key="3">
    <source>
        <dbReference type="Proteomes" id="UP000015104"/>
    </source>
</evidence>
<dbReference type="EMBL" id="CAEY01001796">
    <property type="status" value="NOT_ANNOTATED_CDS"/>
    <property type="molecule type" value="Genomic_DNA"/>
</dbReference>
<evidence type="ECO:0000256" key="1">
    <source>
        <dbReference type="SAM" id="MobiDB-lite"/>
    </source>
</evidence>
<organism evidence="2 3">
    <name type="scientific">Tetranychus urticae</name>
    <name type="common">Two-spotted spider mite</name>
    <dbReference type="NCBI Taxonomy" id="32264"/>
    <lineage>
        <taxon>Eukaryota</taxon>
        <taxon>Metazoa</taxon>
        <taxon>Ecdysozoa</taxon>
        <taxon>Arthropoda</taxon>
        <taxon>Chelicerata</taxon>
        <taxon>Arachnida</taxon>
        <taxon>Acari</taxon>
        <taxon>Acariformes</taxon>
        <taxon>Trombidiformes</taxon>
        <taxon>Prostigmata</taxon>
        <taxon>Eleutherengona</taxon>
        <taxon>Raphignathae</taxon>
        <taxon>Tetranychoidea</taxon>
        <taxon>Tetranychidae</taxon>
        <taxon>Tetranychus</taxon>
    </lineage>
</organism>